<reference evidence="1" key="1">
    <citation type="submission" date="2007-11" db="EMBL/GenBank/DDBJ databases">
        <authorList>
            <person name="Fulton L."/>
            <person name="Clifton S."/>
            <person name="Fulton B."/>
            <person name="Xu J."/>
            <person name="Minx P."/>
            <person name="Pepin K.H."/>
            <person name="Johnson M."/>
            <person name="Thiruvilangam P."/>
            <person name="Bhonagiri V."/>
            <person name="Nash W.E."/>
            <person name="Mardis E.R."/>
            <person name="Wilson R.K."/>
        </authorList>
    </citation>
    <scope>NUCLEOTIDE SEQUENCE [LARGE SCALE GENOMIC DNA]</scope>
    <source>
        <strain evidence="1">DSM 17241</strain>
    </source>
</reference>
<protein>
    <submittedName>
        <fullName evidence="1">Uncharacterized protein</fullName>
    </submittedName>
</protein>
<organism evidence="1 2">
    <name type="scientific">Anaerotruncus colihominis DSM 17241</name>
    <dbReference type="NCBI Taxonomy" id="445972"/>
    <lineage>
        <taxon>Bacteria</taxon>
        <taxon>Bacillati</taxon>
        <taxon>Bacillota</taxon>
        <taxon>Clostridia</taxon>
        <taxon>Eubacteriales</taxon>
        <taxon>Oscillospiraceae</taxon>
        <taxon>Anaerotruncus</taxon>
    </lineage>
</organism>
<evidence type="ECO:0000313" key="1">
    <source>
        <dbReference type="EMBL" id="EDS11149.1"/>
    </source>
</evidence>
<dbReference type="HOGENOM" id="CLU_3057905_0_0_9"/>
<dbReference type="EMBL" id="ABGD02000018">
    <property type="protein sequence ID" value="EDS11149.1"/>
    <property type="molecule type" value="Genomic_DNA"/>
</dbReference>
<dbReference type="Proteomes" id="UP000003803">
    <property type="component" value="Unassembled WGS sequence"/>
</dbReference>
<evidence type="ECO:0000313" key="2">
    <source>
        <dbReference type="Proteomes" id="UP000003803"/>
    </source>
</evidence>
<keyword evidence="2" id="KW-1185">Reference proteome</keyword>
<gene>
    <name evidence="1" type="ORF">ANACOL_02333</name>
</gene>
<accession>B0PC24</accession>
<sequence length="53" mass="5641">MKKAWQKTLAGCAANRRLGASQTKVFARLFQKAAGEKKGKAPCGSCLFSRAAP</sequence>
<comment type="caution">
    <text evidence="1">The sequence shown here is derived from an EMBL/GenBank/DDBJ whole genome shotgun (WGS) entry which is preliminary data.</text>
</comment>
<name>B0PC24_9FIRM</name>
<dbReference type="AlphaFoldDB" id="B0PC24"/>
<proteinExistence type="predicted"/>
<reference evidence="1" key="2">
    <citation type="submission" date="2013-09" db="EMBL/GenBank/DDBJ databases">
        <title>Draft genome sequence of Anaerotruncus colihominis(DSM 17241).</title>
        <authorList>
            <person name="Sudarsanam P."/>
            <person name="Ley R."/>
            <person name="Guruge J."/>
            <person name="Turnbaugh P.J."/>
            <person name="Mahowald M."/>
            <person name="Liep D."/>
            <person name="Gordon J."/>
        </authorList>
    </citation>
    <scope>NUCLEOTIDE SEQUENCE</scope>
    <source>
        <strain evidence="1">DSM 17241</strain>
    </source>
</reference>